<feature type="region of interest" description="Disordered" evidence="5">
    <location>
        <begin position="900"/>
        <end position="959"/>
    </location>
</feature>
<feature type="compositionally biased region" description="Polar residues" evidence="5">
    <location>
        <begin position="134"/>
        <end position="188"/>
    </location>
</feature>
<feature type="region of interest" description="Disordered" evidence="5">
    <location>
        <begin position="1311"/>
        <end position="1406"/>
    </location>
</feature>
<feature type="compositionally biased region" description="Low complexity" evidence="5">
    <location>
        <begin position="1766"/>
        <end position="1788"/>
    </location>
</feature>
<feature type="compositionally biased region" description="Polar residues" evidence="5">
    <location>
        <begin position="63"/>
        <end position="72"/>
    </location>
</feature>
<dbReference type="CDD" id="cd00024">
    <property type="entry name" value="CD_CSD"/>
    <property type="match status" value="1"/>
</dbReference>
<feature type="compositionally biased region" description="Low complexity" evidence="5">
    <location>
        <begin position="932"/>
        <end position="957"/>
    </location>
</feature>
<comment type="caution">
    <text evidence="7">The sequence shown here is derived from an EMBL/GenBank/DDBJ whole genome shotgun (WGS) entry which is preliminary data.</text>
</comment>
<feature type="compositionally biased region" description="Polar residues" evidence="5">
    <location>
        <begin position="288"/>
        <end position="300"/>
    </location>
</feature>
<feature type="compositionally biased region" description="Basic and acidic residues" evidence="5">
    <location>
        <begin position="1838"/>
        <end position="1848"/>
    </location>
</feature>
<evidence type="ECO:0000256" key="5">
    <source>
        <dbReference type="SAM" id="MobiDB-lite"/>
    </source>
</evidence>
<name>A0A8I2YD70_9AGAM</name>
<feature type="compositionally biased region" description="Low complexity" evidence="5">
    <location>
        <begin position="862"/>
        <end position="879"/>
    </location>
</feature>
<dbReference type="SUPFAM" id="SSF81383">
    <property type="entry name" value="F-box domain"/>
    <property type="match status" value="1"/>
</dbReference>
<feature type="region of interest" description="Disordered" evidence="5">
    <location>
        <begin position="1026"/>
        <end position="1066"/>
    </location>
</feature>
<dbReference type="PROSITE" id="PS50294">
    <property type="entry name" value="WD_REPEATS_REGION"/>
    <property type="match status" value="1"/>
</dbReference>
<dbReference type="Pfam" id="PF12937">
    <property type="entry name" value="F-box-like"/>
    <property type="match status" value="1"/>
</dbReference>
<evidence type="ECO:0000256" key="1">
    <source>
        <dbReference type="ARBA" id="ARBA00022574"/>
    </source>
</evidence>
<evidence type="ECO:0000256" key="3">
    <source>
        <dbReference type="PROSITE-ProRule" id="PRU00221"/>
    </source>
</evidence>
<dbReference type="InterPro" id="IPR001680">
    <property type="entry name" value="WD40_rpt"/>
</dbReference>
<protein>
    <recommendedName>
        <fullName evidence="6">F-box domain-containing protein</fullName>
    </recommendedName>
</protein>
<dbReference type="GO" id="GO:0006206">
    <property type="term" value="P:pyrimidine nucleobase metabolic process"/>
    <property type="evidence" value="ECO:0007669"/>
    <property type="project" value="TreeGrafter"/>
</dbReference>
<feature type="compositionally biased region" description="Basic residues" evidence="5">
    <location>
        <begin position="1311"/>
        <end position="1321"/>
    </location>
</feature>
<feature type="region of interest" description="Disordered" evidence="5">
    <location>
        <begin position="2426"/>
        <end position="2468"/>
    </location>
</feature>
<dbReference type="Gene3D" id="2.40.50.40">
    <property type="match status" value="1"/>
</dbReference>
<dbReference type="Gene3D" id="1.20.1280.50">
    <property type="match status" value="1"/>
</dbReference>
<feature type="repeat" description="WD" evidence="3">
    <location>
        <begin position="718"/>
        <end position="757"/>
    </location>
</feature>
<gene>
    <name evidence="7" type="ORF">JVT61DRAFT_13531</name>
</gene>
<dbReference type="SUPFAM" id="SSF50978">
    <property type="entry name" value="WD40 repeat-like"/>
    <property type="match status" value="1"/>
</dbReference>
<dbReference type="Gene3D" id="2.130.10.10">
    <property type="entry name" value="YVTN repeat-like/Quinoprotein amine dehydrogenase"/>
    <property type="match status" value="1"/>
</dbReference>
<evidence type="ECO:0000256" key="2">
    <source>
        <dbReference type="ARBA" id="ARBA00022737"/>
    </source>
</evidence>
<dbReference type="PROSITE" id="PS50082">
    <property type="entry name" value="WD_REPEATS_2"/>
    <property type="match status" value="2"/>
</dbReference>
<evidence type="ECO:0000313" key="7">
    <source>
        <dbReference type="EMBL" id="KAG6369817.1"/>
    </source>
</evidence>
<evidence type="ECO:0000256" key="4">
    <source>
        <dbReference type="SAM" id="Coils"/>
    </source>
</evidence>
<feature type="coiled-coil region" evidence="4">
    <location>
        <begin position="2251"/>
        <end position="2313"/>
    </location>
</feature>
<dbReference type="PANTHER" id="PTHR47438">
    <property type="entry name" value="PHOSPHATE METABOLISM PROTEIN 8-RELATED"/>
    <property type="match status" value="1"/>
</dbReference>
<feature type="compositionally biased region" description="Basic and acidic residues" evidence="5">
    <location>
        <begin position="1463"/>
        <end position="1473"/>
    </location>
</feature>
<feature type="compositionally biased region" description="Pro residues" evidence="5">
    <location>
        <begin position="1741"/>
        <end position="1751"/>
    </location>
</feature>
<organism evidence="7 8">
    <name type="scientific">Boletus reticuloceps</name>
    <dbReference type="NCBI Taxonomy" id="495285"/>
    <lineage>
        <taxon>Eukaryota</taxon>
        <taxon>Fungi</taxon>
        <taxon>Dikarya</taxon>
        <taxon>Basidiomycota</taxon>
        <taxon>Agaricomycotina</taxon>
        <taxon>Agaricomycetes</taxon>
        <taxon>Agaricomycetidae</taxon>
        <taxon>Boletales</taxon>
        <taxon>Boletineae</taxon>
        <taxon>Boletaceae</taxon>
        <taxon>Boletoideae</taxon>
        <taxon>Boletus</taxon>
    </lineage>
</organism>
<dbReference type="GO" id="GO:0009166">
    <property type="term" value="P:nucleotide catabolic process"/>
    <property type="evidence" value="ECO:0007669"/>
    <property type="project" value="TreeGrafter"/>
</dbReference>
<dbReference type="SMART" id="SM00320">
    <property type="entry name" value="WD40"/>
    <property type="match status" value="4"/>
</dbReference>
<dbReference type="InterPro" id="IPR052791">
    <property type="entry name" value="SSM1_domain"/>
</dbReference>
<dbReference type="PANTHER" id="PTHR47438:SF1">
    <property type="entry name" value="PHOSPHATE METABOLISM PROTEIN 8-RELATED"/>
    <property type="match status" value="1"/>
</dbReference>
<feature type="compositionally biased region" description="Polar residues" evidence="5">
    <location>
        <begin position="1807"/>
        <end position="1817"/>
    </location>
</feature>
<feature type="compositionally biased region" description="Basic and acidic residues" evidence="5">
    <location>
        <begin position="1754"/>
        <end position="1763"/>
    </location>
</feature>
<feature type="compositionally biased region" description="Low complexity" evidence="5">
    <location>
        <begin position="80"/>
        <end position="96"/>
    </location>
</feature>
<feature type="repeat" description="WD" evidence="3">
    <location>
        <begin position="636"/>
        <end position="675"/>
    </location>
</feature>
<feature type="compositionally biased region" description="Polar residues" evidence="5">
    <location>
        <begin position="1"/>
        <end position="26"/>
    </location>
</feature>
<feature type="compositionally biased region" description="Polar residues" evidence="5">
    <location>
        <begin position="1379"/>
        <end position="1389"/>
    </location>
</feature>
<feature type="coiled-coil region" evidence="4">
    <location>
        <begin position="2094"/>
        <end position="2215"/>
    </location>
</feature>
<feature type="region of interest" description="Disordered" evidence="5">
    <location>
        <begin position="1438"/>
        <end position="1605"/>
    </location>
</feature>
<dbReference type="InterPro" id="IPR036322">
    <property type="entry name" value="WD40_repeat_dom_sf"/>
</dbReference>
<dbReference type="InterPro" id="IPR019775">
    <property type="entry name" value="WD40_repeat_CS"/>
</dbReference>
<feature type="domain" description="F-box" evidence="6">
    <location>
        <begin position="551"/>
        <end position="592"/>
    </location>
</feature>
<keyword evidence="8" id="KW-1185">Reference proteome</keyword>
<feature type="compositionally biased region" description="Polar residues" evidence="5">
    <location>
        <begin position="250"/>
        <end position="259"/>
    </location>
</feature>
<reference evidence="7" key="1">
    <citation type="submission" date="2021-03" db="EMBL/GenBank/DDBJ databases">
        <title>Evolutionary innovations through gain and loss of genes in the ectomycorrhizal Boletales.</title>
        <authorList>
            <person name="Wu G."/>
            <person name="Miyauchi S."/>
            <person name="Morin E."/>
            <person name="Yang Z.-L."/>
            <person name="Xu J."/>
            <person name="Martin F.M."/>
        </authorList>
    </citation>
    <scope>NUCLEOTIDE SEQUENCE</scope>
    <source>
        <strain evidence="7">BR01</strain>
    </source>
</reference>
<dbReference type="InterPro" id="IPR001810">
    <property type="entry name" value="F-box_dom"/>
</dbReference>
<feature type="region of interest" description="Disordered" evidence="5">
    <location>
        <begin position="854"/>
        <end position="886"/>
    </location>
</feature>
<accession>A0A8I2YD70</accession>
<feature type="compositionally biased region" description="Polar residues" evidence="5">
    <location>
        <begin position="2017"/>
        <end position="2051"/>
    </location>
</feature>
<feature type="compositionally biased region" description="Basic and acidic residues" evidence="5">
    <location>
        <begin position="1026"/>
        <end position="1044"/>
    </location>
</feature>
<feature type="region of interest" description="Disordered" evidence="5">
    <location>
        <begin position="1148"/>
        <end position="1170"/>
    </location>
</feature>
<sequence>MPVPSETSARTRLSIPRSTSTRSSLSVAKPRAMSNASNISGCTTVKPSSSPTSTTLSTSTVSATGNARSPNATPIPPPAASKWTSASLSSAASQSSHRLPVPARKRADPTSPSPVKGRRTSESLIGPPSAFPRSLSSVSTSQRPGGVQATPSRTRVMSEAPTSSRNAPTHVPGSNSQSYSNFLSTGPSAHSPPVDLTSLTSARRMHKSRSMGGENNPSRVRAMSTGVASGAPFNAKQATPARKNAPGTPAKSSAQTTPGKSPAHGTPGKSPGQSTPAKSPKIVKTQERSPQVQLTPSKPQLLSVEKGQRNGPVVASVVGGRQETVALLSESLLARTMSANGHAASVANGSGPLSQVNGASTLVNAYPWDDRDADDVTLEMITDVGEDTGDEEFEGTMHDLRRIHLTRLTSYKRLLERAQASSAAQAYALQAELSILKGQMRSNNQFQVPVGGGEICVCGGRKAKGYWSGYAEHPDEEEEGVGLASALRGDRKGGFDEKEVKRAVRGLKREARMKLIGLILDSLLPGDIPLQILLLQKYLRSTFDIVGTLVPELALRILRELSVKEVVKVGLVSKKWFAATRHPALWRWHCLRLTANDPVPVRAPDTPEGWYVPLYRSLHHRESNFANALPQSIRFLNGHTNFCTTLLLKGKRLISGSYDETIRFWDIETGEMKKCLQVKKPVSCVDFLAEEEVFVVGFHDVGRVHLYSSITFTPLQQLAGHLNGIRAVALSSRNLVSAGADKALVCWDWRAGTKIVRFGQQTTVNIGVQIVGSADEGERVVSVTIDGIVRLFSIKQREMISQFKLSELGGDDPVLNARLLNVGAAPNNMLQWFAAKGTQMTCATKSVILHLQWTEDGEKPSPTEGSITSPTSSSARLSSPTPPSILARSITDLRPRALPSLSRSTSSLATPQRRQSTLGISSHPASAPKGRLSLATPGTPLSSLLSPSPRSGTPLSPMGSGAVGAEGFAVRYGRAAILTAPPKLVAVVETPDVAVGAVDPRKRRVVTATRFSSRTGADRRVLMSTHENKENINPEFEPHEKDDAQGASNDDTLTLDHNRPFSSPEPGMNIDTNIIPLSGAWAALAHVSGSVNTASIKGLLGTLPSKFTGLATPEKNPMSMQLSHEEVVVGCADGTIYVMDFVGHEYQKERSARSNEPEEDEETADSTDELGTQADVLVHVLSKLALVRYTTGLCKSTRFTETITVHRYNGAFPLLHLSWIPLGGPRLLASMSSDNESDSNNIRSEGETQFVAQSGDEDVLWQVEEITAERGNKYRVKWVGIDPDTGKPWAQSWVPKHDCTNDLVHDWKAKKRLRAGRKRGSKTSTASRTSGASKRAGSSTSGVKTRRSTSNATSSRLDSLKQNLSPPPKPTTTKRKQQSETLATTSSGAVQADEQNELSRPRKKRRTMVEVLLPPISSDEGDGLVMPKPHAKIALKNKVASKSNDASLDSPDGEDSSPPKAKAKSERRSDARLKGTAVTSKASDVRVPKSKTETKVVPQRKGRVTKTVVLSCESEDEDEELRPPRSKTKSMAKRNSPSKQNDDLSEMQVEPTVHCVKVGPPRGVKRREMSKKSGPSSKPGSSRKQREDNPADGCVPAEESGHEVLSFGDPQLLLRNTSDNHISPPRHISIPQILPSACLRSPELSPGAKTRLELFDRMMTDLPQPNAAPSPPHVSEHVPNDAYFNDNDTYDAHDAFEPPPPLSSPPSKSKPKPSKLCTPNGLIVPETESSENSQSQSQPFLEPPRPPPPLAPLARDKSPHKPLDLPTIAVIAASAPSSSTSPQDLLPPQKLPPPTNHPSKKPIFKIASSTSFPTANVRSRVADEAPPSSIESFTSPGRPDKGKQRAVEDDQLQISLSEGEGDDEHEKRRTQRKITDSQLKKRGKELFDEAQRVRETEWHKNKKVKRSKTVDEIVNGTFASTSKRTPLPFTNGTDNALEMRLEDVVDLSGCANSMTLDTPEHSETKPLSEEKRERLRIELRQEEEENTQEAMGIYPPPPAKEYKVVNGVDAQMLPPGSSKNSPFGGQIENVSHVEQPTDLNQASVIVQASQEQQHEDADIEPMQTNPPSSSPPRSIPENLTDEPRRRLGEALSLLNLKSEEIQRLQCELADECKNLENLKVELAELQQSLEPSGPVRVAWEAERAQWAQERAKWENDFSMWEAQRKAMSEEKAYLTARLAELSDAAVRAEEARVKLSELEAERVAWIKERDVMLNEMAQRSEDLAEVTKVRGEHDQDRLKWEAESTSWAEEKARLLRSVEELESSVESMRAAKVSAEKDSEFFREQYAQASGFVGSVREENVELEKRVKIAEGQAQEGVAATKALFEGRVKALQADVDRWKGLTELLQEKDRRTNDELRLRAAQVPELRELCDRLHAENKSLEADVRKLGQAQHRTVFQRNRLFYQILLLKKERASLKSKLSKLIKKADNGTSTQETPLSAPALPIVDDSEDMDPNDVEALPDPTPQSTFDEPSLFPCMWRPQWRDQCQQIFDTKEDLERHMQDHFRDLLLSTV</sequence>
<feature type="compositionally biased region" description="Polar residues" evidence="5">
    <location>
        <begin position="901"/>
        <end position="924"/>
    </location>
</feature>
<dbReference type="EMBL" id="JAGFBS010000064">
    <property type="protein sequence ID" value="KAG6369817.1"/>
    <property type="molecule type" value="Genomic_DNA"/>
</dbReference>
<dbReference type="InterPro" id="IPR036047">
    <property type="entry name" value="F-box-like_dom_sf"/>
</dbReference>
<evidence type="ECO:0000259" key="6">
    <source>
        <dbReference type="Pfam" id="PF12937"/>
    </source>
</evidence>
<feature type="compositionally biased region" description="Polar residues" evidence="5">
    <location>
        <begin position="1322"/>
        <end position="1343"/>
    </location>
</feature>
<dbReference type="GO" id="GO:0008252">
    <property type="term" value="F:nucleotidase activity"/>
    <property type="evidence" value="ECO:0007669"/>
    <property type="project" value="TreeGrafter"/>
</dbReference>
<feature type="compositionally biased region" description="Acidic residues" evidence="5">
    <location>
        <begin position="1157"/>
        <end position="1168"/>
    </location>
</feature>
<keyword evidence="4" id="KW-0175">Coiled coil</keyword>
<feature type="compositionally biased region" description="Low complexity" evidence="5">
    <location>
        <begin position="1572"/>
        <end position="1582"/>
    </location>
</feature>
<feature type="compositionally biased region" description="Basic and acidic residues" evidence="5">
    <location>
        <begin position="1483"/>
        <end position="1494"/>
    </location>
</feature>
<feature type="compositionally biased region" description="Low complexity" evidence="5">
    <location>
        <begin position="43"/>
        <end position="62"/>
    </location>
</feature>
<feature type="compositionally biased region" description="Low complexity" evidence="5">
    <location>
        <begin position="1726"/>
        <end position="1738"/>
    </location>
</feature>
<keyword evidence="2" id="KW-0677">Repeat</keyword>
<dbReference type="InterPro" id="IPR015943">
    <property type="entry name" value="WD40/YVTN_repeat-like_dom_sf"/>
</dbReference>
<feature type="compositionally biased region" description="Acidic residues" evidence="5">
    <location>
        <begin position="2447"/>
        <end position="2456"/>
    </location>
</feature>
<keyword evidence="1 3" id="KW-0853">WD repeat</keyword>
<dbReference type="Pfam" id="PF00400">
    <property type="entry name" value="WD40"/>
    <property type="match status" value="2"/>
</dbReference>
<feature type="region of interest" description="Disordered" evidence="5">
    <location>
        <begin position="1"/>
        <end position="307"/>
    </location>
</feature>
<feature type="compositionally biased region" description="Basic and acidic residues" evidence="5">
    <location>
        <begin position="1873"/>
        <end position="1899"/>
    </location>
</feature>
<dbReference type="Proteomes" id="UP000683000">
    <property type="component" value="Unassembled WGS sequence"/>
</dbReference>
<proteinExistence type="predicted"/>
<feature type="compositionally biased region" description="Basic and acidic residues" evidence="5">
    <location>
        <begin position="1958"/>
        <end position="1980"/>
    </location>
</feature>
<feature type="region of interest" description="Disordered" evidence="5">
    <location>
        <begin position="1661"/>
        <end position="1907"/>
    </location>
</feature>
<feature type="region of interest" description="Disordered" evidence="5">
    <location>
        <begin position="1951"/>
        <end position="2085"/>
    </location>
</feature>
<dbReference type="OrthoDB" id="1065058at2759"/>
<dbReference type="PROSITE" id="PS00678">
    <property type="entry name" value="WD_REPEATS_1"/>
    <property type="match status" value="1"/>
</dbReference>
<evidence type="ECO:0000313" key="8">
    <source>
        <dbReference type="Proteomes" id="UP000683000"/>
    </source>
</evidence>
<feature type="coiled-coil region" evidence="4">
    <location>
        <begin position="2364"/>
        <end position="2426"/>
    </location>
</feature>